<feature type="transmembrane region" description="Helical" evidence="1">
    <location>
        <begin position="34"/>
        <end position="51"/>
    </location>
</feature>
<sequence length="86" mass="9107">MRFSAATATVLACLLPIVAISVLSSITKKDDMLLVMAGFTAVFATGLMFVTDGSVRRVDIFTATAAFAAVMVVFVQGQVEEDNQKS</sequence>
<dbReference type="InterPro" id="IPR046529">
    <property type="entry name" value="DUF6594"/>
</dbReference>
<keyword evidence="5" id="KW-1185">Reference proteome</keyword>
<keyword evidence="1" id="KW-1133">Transmembrane helix</keyword>
<dbReference type="PANTHER" id="PTHR34502:SF5">
    <property type="entry name" value="DUF6594 DOMAIN-CONTAINING PROTEIN"/>
    <property type="match status" value="1"/>
</dbReference>
<proteinExistence type="predicted"/>
<accession>A0ABR4PCZ0</accession>
<evidence type="ECO:0000256" key="2">
    <source>
        <dbReference type="SAM" id="SignalP"/>
    </source>
</evidence>
<dbReference type="Proteomes" id="UP001629113">
    <property type="component" value="Unassembled WGS sequence"/>
</dbReference>
<reference evidence="4 5" key="1">
    <citation type="submission" date="2024-06" db="EMBL/GenBank/DDBJ databases">
        <title>Complete genome of Phlyctema vagabunda strain 19-DSS-EL-015.</title>
        <authorList>
            <person name="Fiorenzani C."/>
        </authorList>
    </citation>
    <scope>NUCLEOTIDE SEQUENCE [LARGE SCALE GENOMIC DNA]</scope>
    <source>
        <strain evidence="4 5">19-DSS-EL-015</strain>
    </source>
</reference>
<evidence type="ECO:0000313" key="4">
    <source>
        <dbReference type="EMBL" id="KAL3421027.1"/>
    </source>
</evidence>
<comment type="caution">
    <text evidence="4">The sequence shown here is derived from an EMBL/GenBank/DDBJ whole genome shotgun (WGS) entry which is preliminary data.</text>
</comment>
<dbReference type="Pfam" id="PF20237">
    <property type="entry name" value="DUF6594"/>
    <property type="match status" value="1"/>
</dbReference>
<keyword evidence="2" id="KW-0732">Signal</keyword>
<name>A0ABR4PCZ0_9HELO</name>
<organism evidence="4 5">
    <name type="scientific">Phlyctema vagabunda</name>
    <dbReference type="NCBI Taxonomy" id="108571"/>
    <lineage>
        <taxon>Eukaryota</taxon>
        <taxon>Fungi</taxon>
        <taxon>Dikarya</taxon>
        <taxon>Ascomycota</taxon>
        <taxon>Pezizomycotina</taxon>
        <taxon>Leotiomycetes</taxon>
        <taxon>Helotiales</taxon>
        <taxon>Dermateaceae</taxon>
        <taxon>Phlyctema</taxon>
    </lineage>
</organism>
<dbReference type="PANTHER" id="PTHR34502">
    <property type="entry name" value="DUF6594 DOMAIN-CONTAINING PROTEIN-RELATED"/>
    <property type="match status" value="1"/>
</dbReference>
<evidence type="ECO:0000256" key="1">
    <source>
        <dbReference type="SAM" id="Phobius"/>
    </source>
</evidence>
<keyword evidence="1" id="KW-0472">Membrane</keyword>
<feature type="domain" description="DUF6594" evidence="3">
    <location>
        <begin position="2"/>
        <end position="72"/>
    </location>
</feature>
<protein>
    <recommendedName>
        <fullName evidence="3">DUF6594 domain-containing protein</fullName>
    </recommendedName>
</protein>
<feature type="signal peptide" evidence="2">
    <location>
        <begin position="1"/>
        <end position="19"/>
    </location>
</feature>
<feature type="chain" id="PRO_5046382312" description="DUF6594 domain-containing protein" evidence="2">
    <location>
        <begin position="20"/>
        <end position="86"/>
    </location>
</feature>
<feature type="transmembrane region" description="Helical" evidence="1">
    <location>
        <begin position="58"/>
        <end position="79"/>
    </location>
</feature>
<evidence type="ECO:0000259" key="3">
    <source>
        <dbReference type="Pfam" id="PF20237"/>
    </source>
</evidence>
<gene>
    <name evidence="4" type="ORF">PVAG01_07472</name>
</gene>
<keyword evidence="1" id="KW-0812">Transmembrane</keyword>
<dbReference type="EMBL" id="JBFCZG010000006">
    <property type="protein sequence ID" value="KAL3421027.1"/>
    <property type="molecule type" value="Genomic_DNA"/>
</dbReference>
<evidence type="ECO:0000313" key="5">
    <source>
        <dbReference type="Proteomes" id="UP001629113"/>
    </source>
</evidence>